<gene>
    <name evidence="1" type="ORF">GMARGA_LOCUS15070</name>
</gene>
<dbReference type="EMBL" id="CAJVQB010010240">
    <property type="protein sequence ID" value="CAG8737997.1"/>
    <property type="molecule type" value="Genomic_DNA"/>
</dbReference>
<proteinExistence type="predicted"/>
<sequence length="283" mass="32938">MEFIDMNVLLNKIEFLDKDVLLEKLTNKKKNLLVDSPYRTQPFKLSIPTISYLDRFTRGKYDYFKLEIYLGPVNIVFDEEQNEKEKDNIEPADSKNNIKPNSIKIIGENVILKDVPGSVKTLEEKEYKTQQVILSFNSAAFRLFKLEFLENLEIESRLQTWISYYFTYSEIPIEYSLGEVVLNDNTINMLQPESFSFVTNNGVKVSRIRDENNPKNIWILQLDEDWTFSNETVTVRSGTQILGIGNVSNVIELHYQNDILIKSGSKFRAESSLETLNLHIREN</sequence>
<evidence type="ECO:0000313" key="1">
    <source>
        <dbReference type="EMBL" id="CAG8737997.1"/>
    </source>
</evidence>
<name>A0ABN7V7A5_GIGMA</name>
<reference evidence="1 2" key="1">
    <citation type="submission" date="2021-06" db="EMBL/GenBank/DDBJ databases">
        <authorList>
            <person name="Kallberg Y."/>
            <person name="Tangrot J."/>
            <person name="Rosling A."/>
        </authorList>
    </citation>
    <scope>NUCLEOTIDE SEQUENCE [LARGE SCALE GENOMIC DNA]</scope>
    <source>
        <strain evidence="1 2">120-4 pot B 10/14</strain>
    </source>
</reference>
<organism evidence="1 2">
    <name type="scientific">Gigaspora margarita</name>
    <dbReference type="NCBI Taxonomy" id="4874"/>
    <lineage>
        <taxon>Eukaryota</taxon>
        <taxon>Fungi</taxon>
        <taxon>Fungi incertae sedis</taxon>
        <taxon>Mucoromycota</taxon>
        <taxon>Glomeromycotina</taxon>
        <taxon>Glomeromycetes</taxon>
        <taxon>Diversisporales</taxon>
        <taxon>Gigasporaceae</taxon>
        <taxon>Gigaspora</taxon>
    </lineage>
</organism>
<accession>A0ABN7V7A5</accession>
<keyword evidence="2" id="KW-1185">Reference proteome</keyword>
<dbReference type="Proteomes" id="UP000789901">
    <property type="component" value="Unassembled WGS sequence"/>
</dbReference>
<comment type="caution">
    <text evidence="1">The sequence shown here is derived from an EMBL/GenBank/DDBJ whole genome shotgun (WGS) entry which is preliminary data.</text>
</comment>
<evidence type="ECO:0000313" key="2">
    <source>
        <dbReference type="Proteomes" id="UP000789901"/>
    </source>
</evidence>
<protein>
    <submittedName>
        <fullName evidence="1">26485_t:CDS:1</fullName>
    </submittedName>
</protein>